<evidence type="ECO:0000259" key="2">
    <source>
        <dbReference type="Pfam" id="PF02517"/>
    </source>
</evidence>
<dbReference type="EMBL" id="FODF01000005">
    <property type="protein sequence ID" value="SEN51717.1"/>
    <property type="molecule type" value="Genomic_DNA"/>
</dbReference>
<feature type="domain" description="CAAX prenyl protease 2/Lysostaphin resistance protein A-like" evidence="2">
    <location>
        <begin position="127"/>
        <end position="212"/>
    </location>
</feature>
<dbReference type="Proteomes" id="UP000199512">
    <property type="component" value="Unassembled WGS sequence"/>
</dbReference>
<feature type="transmembrane region" description="Helical" evidence="1">
    <location>
        <begin position="227"/>
        <end position="248"/>
    </location>
</feature>
<evidence type="ECO:0000313" key="3">
    <source>
        <dbReference type="EMBL" id="SEN51717.1"/>
    </source>
</evidence>
<name>A0A1H8H7J0_9FIRM</name>
<dbReference type="PANTHER" id="PTHR43592:SF15">
    <property type="entry name" value="CAAX AMINO TERMINAL PROTEASE FAMILY PROTEIN"/>
    <property type="match status" value="1"/>
</dbReference>
<organism evidence="3 4">
    <name type="scientific">Peptostreptococcus russellii</name>
    <dbReference type="NCBI Taxonomy" id="215200"/>
    <lineage>
        <taxon>Bacteria</taxon>
        <taxon>Bacillati</taxon>
        <taxon>Bacillota</taxon>
        <taxon>Clostridia</taxon>
        <taxon>Peptostreptococcales</taxon>
        <taxon>Peptostreptococcaceae</taxon>
        <taxon>Peptostreptococcus</taxon>
    </lineage>
</organism>
<protein>
    <recommendedName>
        <fullName evidence="2">CAAX prenyl protease 2/Lysostaphin resistance protein A-like domain-containing protein</fullName>
    </recommendedName>
</protein>
<keyword evidence="4" id="KW-1185">Reference proteome</keyword>
<keyword evidence="1" id="KW-0472">Membrane</keyword>
<dbReference type="OrthoDB" id="1750919at2"/>
<feature type="transmembrane region" description="Helical" evidence="1">
    <location>
        <begin position="45"/>
        <end position="62"/>
    </location>
</feature>
<feature type="transmembrane region" description="Helical" evidence="1">
    <location>
        <begin position="182"/>
        <end position="207"/>
    </location>
</feature>
<feature type="transmembrane region" description="Helical" evidence="1">
    <location>
        <begin position="121"/>
        <end position="141"/>
    </location>
</feature>
<dbReference type="STRING" id="215200.SAMN05216454_10532"/>
<evidence type="ECO:0000313" key="4">
    <source>
        <dbReference type="Proteomes" id="UP000199512"/>
    </source>
</evidence>
<dbReference type="Pfam" id="PF02517">
    <property type="entry name" value="Rce1-like"/>
    <property type="match status" value="1"/>
</dbReference>
<dbReference type="PANTHER" id="PTHR43592">
    <property type="entry name" value="CAAX AMINO TERMINAL PROTEASE"/>
    <property type="match status" value="1"/>
</dbReference>
<feature type="transmembrane region" description="Helical" evidence="1">
    <location>
        <begin position="83"/>
        <end position="101"/>
    </location>
</feature>
<dbReference type="GO" id="GO:0004175">
    <property type="term" value="F:endopeptidase activity"/>
    <property type="evidence" value="ECO:0007669"/>
    <property type="project" value="UniProtKB-ARBA"/>
</dbReference>
<feature type="transmembrane region" description="Helical" evidence="1">
    <location>
        <begin position="279"/>
        <end position="302"/>
    </location>
</feature>
<feature type="transmembrane region" description="Helical" evidence="1">
    <location>
        <begin position="20"/>
        <end position="39"/>
    </location>
</feature>
<dbReference type="GO" id="GO:0080120">
    <property type="term" value="P:CAAX-box protein maturation"/>
    <property type="evidence" value="ECO:0007669"/>
    <property type="project" value="UniProtKB-ARBA"/>
</dbReference>
<keyword evidence="1" id="KW-1133">Transmembrane helix</keyword>
<keyword evidence="1" id="KW-0812">Transmembrane</keyword>
<gene>
    <name evidence="3" type="ORF">SAMN05216454_10532</name>
</gene>
<reference evidence="3 4" key="1">
    <citation type="submission" date="2016-10" db="EMBL/GenBank/DDBJ databases">
        <authorList>
            <person name="de Groot N.N."/>
        </authorList>
    </citation>
    <scope>NUCLEOTIDE SEQUENCE [LARGE SCALE GENOMIC DNA]</scope>
    <source>
        <strain evidence="3 4">Calf135</strain>
    </source>
</reference>
<dbReference type="InterPro" id="IPR003675">
    <property type="entry name" value="Rce1/LyrA-like_dom"/>
</dbReference>
<sequence length="308" mass="35222">MVIRREYLLHEKENIAKMGWALILHSIIFNLLSVFLIKIIGNEGVVLIISSIVAMIPVFLYIGKNSFIKNFKKEDKDFGIVDILFFISIILFFSAISSPIFDKIEKVLNLYGFTSISSTEAVYSLNSASMIVYIVLIAPIVEELIYRAVVMRNIEEYSPTAAIISSAIIFGMMHQNITQSPTAIIAGLILGYAAYRYSIKFSIIIHISNNLIGQLSRIISKIDIEIFSLYTIALYIFILITILSFIILKRRGIKNYIKNNSFYKNREYKHKKAKEINKVIKVFFTSKTIVILIIIDLLFTIYQIKTIS</sequence>
<evidence type="ECO:0000256" key="1">
    <source>
        <dbReference type="SAM" id="Phobius"/>
    </source>
</evidence>
<dbReference type="RefSeq" id="WP_091975032.1">
    <property type="nucleotide sequence ID" value="NZ_FODF01000005.1"/>
</dbReference>
<dbReference type="AlphaFoldDB" id="A0A1H8H7J0"/>
<accession>A0A1H8H7J0</accession>
<proteinExistence type="predicted"/>